<keyword evidence="2" id="KW-1133">Transmembrane helix</keyword>
<feature type="region of interest" description="Disordered" evidence="1">
    <location>
        <begin position="1467"/>
        <end position="1486"/>
    </location>
</feature>
<feature type="compositionally biased region" description="Polar residues" evidence="1">
    <location>
        <begin position="797"/>
        <end position="813"/>
    </location>
</feature>
<dbReference type="InterPro" id="IPR036691">
    <property type="entry name" value="Endo/exonu/phosph_ase_sf"/>
</dbReference>
<evidence type="ECO:0000313" key="5">
    <source>
        <dbReference type="Proteomes" id="UP000355283"/>
    </source>
</evidence>
<feature type="transmembrane region" description="Helical" evidence="2">
    <location>
        <begin position="203"/>
        <end position="225"/>
    </location>
</feature>
<feature type="compositionally biased region" description="Basic and acidic residues" evidence="1">
    <location>
        <begin position="1519"/>
        <end position="1532"/>
    </location>
</feature>
<dbReference type="GO" id="GO:0046856">
    <property type="term" value="P:phosphatidylinositol dephosphorylation"/>
    <property type="evidence" value="ECO:0007669"/>
    <property type="project" value="InterPro"/>
</dbReference>
<name>A0A4D9D6U1_9STRA</name>
<keyword evidence="5" id="KW-1185">Reference proteome</keyword>
<feature type="compositionally biased region" description="Low complexity" evidence="1">
    <location>
        <begin position="1436"/>
        <end position="1446"/>
    </location>
</feature>
<dbReference type="Proteomes" id="UP000355283">
    <property type="component" value="Unassembled WGS sequence"/>
</dbReference>
<evidence type="ECO:0000256" key="1">
    <source>
        <dbReference type="SAM" id="MobiDB-lite"/>
    </source>
</evidence>
<dbReference type="InterPro" id="IPR046985">
    <property type="entry name" value="IP5"/>
</dbReference>
<dbReference type="PANTHER" id="PTHR11200">
    <property type="entry name" value="INOSITOL 5-PHOSPHATASE"/>
    <property type="match status" value="1"/>
</dbReference>
<evidence type="ECO:0000313" key="4">
    <source>
        <dbReference type="EMBL" id="TFJ87431.1"/>
    </source>
</evidence>
<feature type="transmembrane region" description="Helical" evidence="2">
    <location>
        <begin position="84"/>
        <end position="107"/>
    </location>
</feature>
<feature type="compositionally biased region" description="Low complexity" evidence="1">
    <location>
        <begin position="945"/>
        <end position="987"/>
    </location>
</feature>
<accession>A0A4D9D6U1</accession>
<proteinExistence type="predicted"/>
<evidence type="ECO:0000259" key="3">
    <source>
        <dbReference type="SMART" id="SM00128"/>
    </source>
</evidence>
<dbReference type="OrthoDB" id="62798at2759"/>
<reference evidence="4 5" key="1">
    <citation type="submission" date="2019-01" db="EMBL/GenBank/DDBJ databases">
        <title>Nuclear Genome Assembly of the Microalgal Biofuel strain Nannochloropsis salina CCMP1776.</title>
        <authorList>
            <person name="Hovde B."/>
        </authorList>
    </citation>
    <scope>NUCLEOTIDE SEQUENCE [LARGE SCALE GENOMIC DNA]</scope>
    <source>
        <strain evidence="4 5">CCMP1776</strain>
    </source>
</reference>
<dbReference type="InterPro" id="IPR000300">
    <property type="entry name" value="IPPc"/>
</dbReference>
<dbReference type="GO" id="GO:0004439">
    <property type="term" value="F:phosphatidylinositol-4,5-bisphosphate 5-phosphatase activity"/>
    <property type="evidence" value="ECO:0007669"/>
    <property type="project" value="TreeGrafter"/>
</dbReference>
<sequence length="1595" mass="176692">MPLLRALQDVGSLTPSPAHSNPGPHASTRLIDIYSIVGAIFCIASLLAAAAVIWKLARRPMLLSTSGRSVTQGPHSMKRFMDSVVLVMSVIDVVFAAVLVTTLIVTWRLWYFQGVQNHWVWWAFAQFCWLPQFYHCYIASVCFNWVVRKHSVARLQRAFRPSLVGIVLAVLLQTTLALSLNGWDTRTGESFMLAKTIAYIEYLAVHVCTQMTLLWFYIRSCWSLVGHLRVGQRVNKPYRKIVWRFMKMCAMSLIVWSFWTAVMFMWYTVFTTQLVVIMFLTLPVWIYPFLDAMLMGNIFELYRRGPSSEEHRQRGPVTVASTSVKCLESRAGAWRASQEGLGHSSYAFRGKIRREETSASERGASTATIFTSTLNLGGVKDIAHLGGSLEEWLPPDYDVYCIGVQECIILDDLRQALHEHLGGPSEYTMFQADVGAATMLYGTIALTAFARVSDVQRGAFSAIDALTSRVKNGVNLVVTKTANKGMVGLAFRYHDSTLAFVTAHFASDSGGKTRLNRRNGDAYVLLRALNLTDTEEGFDFHLEHHHTFVMGDLNYRMKTDAASMITRIAAAATRAKGILKDRSSQTSDALQPSLQGLGFLGEEEDRDGRNVRFGFPSFDEKMEDAPSSHRDLAFTPAPREEVGVEWREEGQMSWVREKYLRLYPRGAPGDGGSRSPLGLLLRRRWSSGLSVLSTQPEGSVERQGSCQFPQEVERDEDILTDSDEEEDSGDEWEEKEDEAGAGEAEGEVQEQEEEQEKMEEEEKLEEVEEDEEEEEVGDTVEDEGWDAEETKEERATTDTTKTNQSHDGLSQRSPHWLTLRNSLRGIKASDKSPLASKASPQDFPVSPSRRAILGRRFGWPGRKRGAARGGGHHRLRRREREEDGREGGREEEGEDGETCGGETSGYFPPDSEASGGDTSGPTYSSLPSDPTSSPPSQADRHQGRRPSSPSEGHSSSASGGNDVFVSGSYSSGGHRSRSSSSNHVVVSIPPTITTAPSLTPSEGKKSDGEGRRGRKRGSKRRLRLKKVKPQRKEKSRVAHAWTWVRELDELQCEMKAGRVFSGFSEGEIAFPPSFRWRRGAIAGDFTDEEMLAASYVLQKKGDGQRVPSYTDRILFHSLADVRGSLSLVAYELCDALTGSDHRPVSAAFELRLNKKVIGFRTMPSLKGDSSSTLPVSGRMQVPRGYPAVSSLGAEGEEIEREEGKEEGGRQIPTTPAPFLGAITPAIEYPTASVWSVRLSNASYDPIKDLAAREDTEGPVGTTVNVMHPNCKANADWTLTIHFPSLLEDPFAHDRKMRLLQEAMHEGGREAAVSRETLKSLLQTPRQDHLRQQQLQLQRGLSLTLPPPQWDAKCRASGGSIIDAAALGTAFGQAAALTTRAHQAEWGQVSQPEGTSFKVLVLPEVSRHALIRVTDSRGREVGQGVMCLRQAFPTSVRSSSSSSFSLSEGGKEEDGGVMGAPVQALRRLVGGDREKEKKRRKGGEKRLEVPLSLGGRAAGVLRLSIRIHKRDYEYNMAEQQKGEEEKGRHENGEQSRNPWKSMAAAMGGWWHGEKRAQQGWNEDEGEQKEMETGVESDSPRATPDAAVYHEGGNHDI</sequence>
<dbReference type="EMBL" id="SDOX01000006">
    <property type="protein sequence ID" value="TFJ87431.1"/>
    <property type="molecule type" value="Genomic_DNA"/>
</dbReference>
<feature type="compositionally biased region" description="Low complexity" evidence="1">
    <location>
        <begin position="921"/>
        <end position="936"/>
    </location>
</feature>
<feature type="compositionally biased region" description="Basic and acidic residues" evidence="1">
    <location>
        <begin position="1002"/>
        <end position="1011"/>
    </location>
</feature>
<feature type="transmembrane region" description="Helical" evidence="2">
    <location>
        <begin position="119"/>
        <end position="147"/>
    </location>
</feature>
<feature type="region of interest" description="Disordered" evidence="1">
    <location>
        <begin position="1517"/>
        <end position="1537"/>
    </location>
</feature>
<feature type="compositionally biased region" description="Basic residues" evidence="1">
    <location>
        <begin position="1012"/>
        <end position="1029"/>
    </location>
</feature>
<feature type="compositionally biased region" description="Acidic residues" evidence="1">
    <location>
        <begin position="713"/>
        <end position="790"/>
    </location>
</feature>
<evidence type="ECO:0000256" key="2">
    <source>
        <dbReference type="SAM" id="Phobius"/>
    </source>
</evidence>
<feature type="region of interest" description="Disordered" evidence="1">
    <location>
        <begin position="692"/>
        <end position="1033"/>
    </location>
</feature>
<keyword evidence="2" id="KW-0812">Transmembrane</keyword>
<feature type="compositionally biased region" description="Basic and acidic residues" evidence="1">
    <location>
        <begin position="878"/>
        <end position="890"/>
    </location>
</feature>
<feature type="region of interest" description="Disordered" evidence="1">
    <location>
        <begin position="1184"/>
        <end position="1216"/>
    </location>
</feature>
<comment type="caution">
    <text evidence="4">The sequence shown here is derived from an EMBL/GenBank/DDBJ whole genome shotgun (WGS) entry which is preliminary data.</text>
</comment>
<dbReference type="SMART" id="SM00128">
    <property type="entry name" value="IPPc"/>
    <property type="match status" value="1"/>
</dbReference>
<protein>
    <recommendedName>
        <fullName evidence="3">Inositol polyphosphate-related phosphatase domain-containing protein</fullName>
    </recommendedName>
</protein>
<keyword evidence="2" id="KW-0472">Membrane</keyword>
<feature type="domain" description="Inositol polyphosphate-related phosphatase" evidence="3">
    <location>
        <begin position="365"/>
        <end position="661"/>
    </location>
</feature>
<feature type="compositionally biased region" description="Polar residues" evidence="1">
    <location>
        <begin position="694"/>
        <end position="708"/>
    </location>
</feature>
<gene>
    <name evidence="4" type="ORF">NSK_001763</name>
</gene>
<dbReference type="PANTHER" id="PTHR11200:SF275">
    <property type="entry name" value="LD06095P"/>
    <property type="match status" value="1"/>
</dbReference>
<feature type="compositionally biased region" description="Polar residues" evidence="1">
    <location>
        <begin position="990"/>
        <end position="1000"/>
    </location>
</feature>
<dbReference type="Pfam" id="PF22669">
    <property type="entry name" value="Exo_endo_phos2"/>
    <property type="match status" value="2"/>
</dbReference>
<feature type="transmembrane region" description="Helical" evidence="2">
    <location>
        <begin position="245"/>
        <end position="267"/>
    </location>
</feature>
<feature type="transmembrane region" description="Helical" evidence="2">
    <location>
        <begin position="33"/>
        <end position="54"/>
    </location>
</feature>
<dbReference type="Gene3D" id="3.60.10.10">
    <property type="entry name" value="Endonuclease/exonuclease/phosphatase"/>
    <property type="match status" value="2"/>
</dbReference>
<feature type="region of interest" description="Disordered" evidence="1">
    <location>
        <begin position="1436"/>
        <end position="1461"/>
    </location>
</feature>
<feature type="compositionally biased region" description="Basic residues" evidence="1">
    <location>
        <begin position="861"/>
        <end position="877"/>
    </location>
</feature>
<organism evidence="4 5">
    <name type="scientific">Nannochloropsis salina CCMP1776</name>
    <dbReference type="NCBI Taxonomy" id="1027361"/>
    <lineage>
        <taxon>Eukaryota</taxon>
        <taxon>Sar</taxon>
        <taxon>Stramenopiles</taxon>
        <taxon>Ochrophyta</taxon>
        <taxon>Eustigmatophyceae</taxon>
        <taxon>Eustigmatales</taxon>
        <taxon>Monodopsidaceae</taxon>
        <taxon>Microchloropsis</taxon>
        <taxon>Microchloropsis salina</taxon>
    </lineage>
</organism>
<feature type="transmembrane region" description="Helical" evidence="2">
    <location>
        <begin position="159"/>
        <end position="183"/>
    </location>
</feature>
<dbReference type="SUPFAM" id="SSF56219">
    <property type="entry name" value="DNase I-like"/>
    <property type="match status" value="2"/>
</dbReference>
<feature type="region of interest" description="Disordered" evidence="1">
    <location>
        <begin position="1550"/>
        <end position="1595"/>
    </location>
</feature>